<dbReference type="Gene3D" id="3.30.9.10">
    <property type="entry name" value="D-Amino Acid Oxidase, subunit A, domain 2"/>
    <property type="match status" value="1"/>
</dbReference>
<gene>
    <name evidence="5" type="primary">thiO</name>
    <name evidence="5" type="ORF">MTUNDRAET4_2158</name>
</gene>
<dbReference type="GO" id="GO:0009229">
    <property type="term" value="P:thiamine diphosphate biosynthetic process"/>
    <property type="evidence" value="ECO:0007669"/>
    <property type="project" value="UniProtKB-UniPathway"/>
</dbReference>
<protein>
    <submittedName>
        <fullName evidence="5">Putative thiamine biosynthesis oxidoreductase ThiO</fullName>
    </submittedName>
</protein>
<dbReference type="GO" id="GO:0050660">
    <property type="term" value="F:flavin adenine dinucleotide binding"/>
    <property type="evidence" value="ECO:0007669"/>
    <property type="project" value="InterPro"/>
</dbReference>
<name>A0A4U8Z190_METTU</name>
<feature type="domain" description="FAD dependent oxidoreductase" evidence="4">
    <location>
        <begin position="5"/>
        <end position="316"/>
    </location>
</feature>
<sequence length="338" mass="36926">MSLRVKIIGAGVAGLTAAYEFARAGCRVELIERREGPGLGCSYLAGGMIAPWCEAESAEPLVVDLGVESLRYWTGTVPVAETHGSLVIAPSRDRPELTRFARRTREYERIGAAAIAALEPDLEGRFDEALYFPREAHLDPRAATAALAARLDAMDNVTLRYGVEADLREKDADWIVDCRGFDARKTLPALRGVKGEMLVLYTREVELTRPIRLIHPRNPVYIVPRGDGRFMIGATMIENDEAGRITARAMLELLGAAYAVHPAFAEAEIIETGAGVRPAFADNLPRIGVNDNMITLNGLYRHGFLLAPALARRVVDVALHGASLAEELDANRSQRQEA</sequence>
<dbReference type="InterPro" id="IPR036188">
    <property type="entry name" value="FAD/NAD-bd_sf"/>
</dbReference>
<comment type="pathway">
    <text evidence="1">Cofactor biosynthesis; thiamine diphosphate biosynthesis.</text>
</comment>
<dbReference type="InterPro" id="IPR006076">
    <property type="entry name" value="FAD-dep_OxRdtase"/>
</dbReference>
<evidence type="ECO:0000259" key="4">
    <source>
        <dbReference type="Pfam" id="PF01266"/>
    </source>
</evidence>
<evidence type="ECO:0000313" key="5">
    <source>
        <dbReference type="EMBL" id="VFU09051.1"/>
    </source>
</evidence>
<organism evidence="5 6">
    <name type="scientific">Methylocella tundrae</name>
    <dbReference type="NCBI Taxonomy" id="227605"/>
    <lineage>
        <taxon>Bacteria</taxon>
        <taxon>Pseudomonadati</taxon>
        <taxon>Pseudomonadota</taxon>
        <taxon>Alphaproteobacteria</taxon>
        <taxon>Hyphomicrobiales</taxon>
        <taxon>Beijerinckiaceae</taxon>
        <taxon>Methylocella</taxon>
    </lineage>
</organism>
<keyword evidence="3" id="KW-0560">Oxidoreductase</keyword>
<dbReference type="EMBL" id="LR536450">
    <property type="protein sequence ID" value="VFU09051.1"/>
    <property type="molecule type" value="Genomic_DNA"/>
</dbReference>
<dbReference type="SUPFAM" id="SSF51905">
    <property type="entry name" value="FAD/NAD(P)-binding domain"/>
    <property type="match status" value="1"/>
</dbReference>
<evidence type="ECO:0000256" key="1">
    <source>
        <dbReference type="ARBA" id="ARBA00004948"/>
    </source>
</evidence>
<dbReference type="KEGG" id="mtun:MTUNDRAET4_2158"/>
<dbReference type="Pfam" id="PF01266">
    <property type="entry name" value="DAO"/>
    <property type="match status" value="1"/>
</dbReference>
<proteinExistence type="predicted"/>
<evidence type="ECO:0000313" key="6">
    <source>
        <dbReference type="Proteomes" id="UP000294360"/>
    </source>
</evidence>
<dbReference type="GO" id="GO:0005737">
    <property type="term" value="C:cytoplasm"/>
    <property type="evidence" value="ECO:0007669"/>
    <property type="project" value="TreeGrafter"/>
</dbReference>
<reference evidence="5 6" key="1">
    <citation type="submission" date="2019-03" db="EMBL/GenBank/DDBJ databases">
        <authorList>
            <person name="Kox A.R. M."/>
        </authorList>
    </citation>
    <scope>NUCLEOTIDE SEQUENCE [LARGE SCALE GENOMIC DNA]</scope>
    <source>
        <strain evidence="5">MTUNDRAET4 annotated genome</strain>
    </source>
</reference>
<dbReference type="GO" id="GO:0016491">
    <property type="term" value="F:oxidoreductase activity"/>
    <property type="evidence" value="ECO:0007669"/>
    <property type="project" value="UniProtKB-KW"/>
</dbReference>
<accession>A0A4U8Z190</accession>
<dbReference type="Proteomes" id="UP000294360">
    <property type="component" value="Chromosome"/>
</dbReference>
<evidence type="ECO:0000256" key="3">
    <source>
        <dbReference type="ARBA" id="ARBA00023002"/>
    </source>
</evidence>
<keyword evidence="2" id="KW-0784">Thiamine biosynthesis</keyword>
<dbReference type="Gene3D" id="3.50.50.60">
    <property type="entry name" value="FAD/NAD(P)-binding domain"/>
    <property type="match status" value="1"/>
</dbReference>
<dbReference type="PANTHER" id="PTHR13847">
    <property type="entry name" value="SARCOSINE DEHYDROGENASE-RELATED"/>
    <property type="match status" value="1"/>
</dbReference>
<dbReference type="InterPro" id="IPR012727">
    <property type="entry name" value="Gly_oxidase_ThiO"/>
</dbReference>
<dbReference type="PANTHER" id="PTHR13847:SF289">
    <property type="entry name" value="GLYCINE OXIDASE"/>
    <property type="match status" value="1"/>
</dbReference>
<dbReference type="GO" id="GO:0009228">
    <property type="term" value="P:thiamine biosynthetic process"/>
    <property type="evidence" value="ECO:0007669"/>
    <property type="project" value="UniProtKB-KW"/>
</dbReference>
<evidence type="ECO:0000256" key="2">
    <source>
        <dbReference type="ARBA" id="ARBA00022977"/>
    </source>
</evidence>
<dbReference type="NCBIfam" id="TIGR02352">
    <property type="entry name" value="thiamin_ThiO"/>
    <property type="match status" value="1"/>
</dbReference>
<dbReference type="UniPathway" id="UPA00060"/>
<dbReference type="AlphaFoldDB" id="A0A4U8Z190"/>